<accession>A0A2P5AKM3</accession>
<reference evidence="2" key="1">
    <citation type="submission" date="2016-06" db="EMBL/GenBank/DDBJ databases">
        <title>Parallel loss of symbiosis genes in relatives of nitrogen-fixing non-legume Parasponia.</title>
        <authorList>
            <person name="Van Velzen R."/>
            <person name="Holmer R."/>
            <person name="Bu F."/>
            <person name="Rutten L."/>
            <person name="Van Zeijl A."/>
            <person name="Liu W."/>
            <person name="Santuari L."/>
            <person name="Cao Q."/>
            <person name="Sharma T."/>
            <person name="Shen D."/>
            <person name="Roswanjaya Y."/>
            <person name="Wardhani T."/>
            <person name="Kalhor M.S."/>
            <person name="Jansen J."/>
            <person name="Van den Hoogen J."/>
            <person name="Gungor B."/>
            <person name="Hartog M."/>
            <person name="Hontelez J."/>
            <person name="Verver J."/>
            <person name="Yang W.-C."/>
            <person name="Schijlen E."/>
            <person name="Repin R."/>
            <person name="Schilthuizen M."/>
            <person name="Schranz E."/>
            <person name="Heidstra R."/>
            <person name="Miyata K."/>
            <person name="Fedorova E."/>
            <person name="Kohlen W."/>
            <person name="Bisseling T."/>
            <person name="Smit S."/>
            <person name="Geurts R."/>
        </authorList>
    </citation>
    <scope>NUCLEOTIDE SEQUENCE [LARGE SCALE GENOMIC DNA]</scope>
    <source>
        <strain evidence="2">cv. WU1-14</strain>
    </source>
</reference>
<evidence type="ECO:0000313" key="1">
    <source>
        <dbReference type="EMBL" id="PON37096.1"/>
    </source>
</evidence>
<organism evidence="1 2">
    <name type="scientific">Parasponia andersonii</name>
    <name type="common">Sponia andersonii</name>
    <dbReference type="NCBI Taxonomy" id="3476"/>
    <lineage>
        <taxon>Eukaryota</taxon>
        <taxon>Viridiplantae</taxon>
        <taxon>Streptophyta</taxon>
        <taxon>Embryophyta</taxon>
        <taxon>Tracheophyta</taxon>
        <taxon>Spermatophyta</taxon>
        <taxon>Magnoliopsida</taxon>
        <taxon>eudicotyledons</taxon>
        <taxon>Gunneridae</taxon>
        <taxon>Pentapetalae</taxon>
        <taxon>rosids</taxon>
        <taxon>fabids</taxon>
        <taxon>Rosales</taxon>
        <taxon>Cannabaceae</taxon>
        <taxon>Parasponia</taxon>
    </lineage>
</organism>
<proteinExistence type="predicted"/>
<sequence>MKNTLPQCSKYNVHNCLSFKPVQSHTLTQPQPENSFTTIITILKSMRGNLKNWQACISPMICPFSVFLLPPWSSNKVHPLGARNLSSFRIANAFANSRSPSRKVQKPIF</sequence>
<dbReference type="Proteomes" id="UP000237105">
    <property type="component" value="Unassembled WGS sequence"/>
</dbReference>
<dbReference type="EMBL" id="JXTB01000542">
    <property type="protein sequence ID" value="PON37096.1"/>
    <property type="molecule type" value="Genomic_DNA"/>
</dbReference>
<dbReference type="AlphaFoldDB" id="A0A2P5AKM3"/>
<comment type="caution">
    <text evidence="1">The sequence shown here is derived from an EMBL/GenBank/DDBJ whole genome shotgun (WGS) entry which is preliminary data.</text>
</comment>
<protein>
    <submittedName>
        <fullName evidence="1">Uncharacterized protein</fullName>
    </submittedName>
</protein>
<name>A0A2P5AKM3_PARAD</name>
<dbReference type="OrthoDB" id="10270902at2759"/>
<gene>
    <name evidence="1" type="ORF">PanWU01x14_322920</name>
</gene>
<keyword evidence="2" id="KW-1185">Reference proteome</keyword>
<evidence type="ECO:0000313" key="2">
    <source>
        <dbReference type="Proteomes" id="UP000237105"/>
    </source>
</evidence>